<name>A0ACB8XTR8_ARCLA</name>
<comment type="caution">
    <text evidence="1">The sequence shown here is derived from an EMBL/GenBank/DDBJ whole genome shotgun (WGS) entry which is preliminary data.</text>
</comment>
<reference evidence="2" key="1">
    <citation type="journal article" date="2022" name="Mol. Ecol. Resour.">
        <title>The genomes of chicory, endive, great burdock and yacon provide insights into Asteraceae palaeo-polyploidization history and plant inulin production.</title>
        <authorList>
            <person name="Fan W."/>
            <person name="Wang S."/>
            <person name="Wang H."/>
            <person name="Wang A."/>
            <person name="Jiang F."/>
            <person name="Liu H."/>
            <person name="Zhao H."/>
            <person name="Xu D."/>
            <person name="Zhang Y."/>
        </authorList>
    </citation>
    <scope>NUCLEOTIDE SEQUENCE [LARGE SCALE GENOMIC DNA]</scope>
    <source>
        <strain evidence="2">cv. Niubang</strain>
    </source>
</reference>
<keyword evidence="2" id="KW-1185">Reference proteome</keyword>
<evidence type="ECO:0000313" key="2">
    <source>
        <dbReference type="Proteomes" id="UP001055879"/>
    </source>
</evidence>
<gene>
    <name evidence="1" type="ORF">L6452_38464</name>
</gene>
<evidence type="ECO:0000313" key="1">
    <source>
        <dbReference type="EMBL" id="KAI3672378.1"/>
    </source>
</evidence>
<organism evidence="1 2">
    <name type="scientific">Arctium lappa</name>
    <name type="common">Greater burdock</name>
    <name type="synonym">Lappa major</name>
    <dbReference type="NCBI Taxonomy" id="4217"/>
    <lineage>
        <taxon>Eukaryota</taxon>
        <taxon>Viridiplantae</taxon>
        <taxon>Streptophyta</taxon>
        <taxon>Embryophyta</taxon>
        <taxon>Tracheophyta</taxon>
        <taxon>Spermatophyta</taxon>
        <taxon>Magnoliopsida</taxon>
        <taxon>eudicotyledons</taxon>
        <taxon>Gunneridae</taxon>
        <taxon>Pentapetalae</taxon>
        <taxon>asterids</taxon>
        <taxon>campanulids</taxon>
        <taxon>Asterales</taxon>
        <taxon>Asteraceae</taxon>
        <taxon>Carduoideae</taxon>
        <taxon>Cardueae</taxon>
        <taxon>Arctiinae</taxon>
        <taxon>Arctium</taxon>
    </lineage>
</organism>
<protein>
    <submittedName>
        <fullName evidence="1">Uncharacterized protein</fullName>
    </submittedName>
</protein>
<proteinExistence type="predicted"/>
<accession>A0ACB8XTR8</accession>
<sequence>MSVASIQYIRIINSSSSSSLNTGVGFRCCASSKRSVVTIRCSQADGPLRRPSIATPPARPAAPPTPPPSNSVSSPPPPPPPDTMVVGQNVVTMEFQRQKAKELQEYFKQKKVEDAANRGPFFGFIAKNEISNGRWAMFGFAVGMLTEYATGSDFVDQVKILLSNFGIVDLE</sequence>
<dbReference type="EMBL" id="CM042061">
    <property type="protein sequence ID" value="KAI3672378.1"/>
    <property type="molecule type" value="Genomic_DNA"/>
</dbReference>
<reference evidence="1 2" key="2">
    <citation type="journal article" date="2022" name="Mol. Ecol. Resour.">
        <title>The genomes of chicory, endive, great burdock and yacon provide insights into Asteraceae paleo-polyploidization history and plant inulin production.</title>
        <authorList>
            <person name="Fan W."/>
            <person name="Wang S."/>
            <person name="Wang H."/>
            <person name="Wang A."/>
            <person name="Jiang F."/>
            <person name="Liu H."/>
            <person name="Zhao H."/>
            <person name="Xu D."/>
            <person name="Zhang Y."/>
        </authorList>
    </citation>
    <scope>NUCLEOTIDE SEQUENCE [LARGE SCALE GENOMIC DNA]</scope>
    <source>
        <strain evidence="2">cv. Niubang</strain>
    </source>
</reference>
<dbReference type="Proteomes" id="UP001055879">
    <property type="component" value="Linkage Group LG15"/>
</dbReference>